<dbReference type="InterPro" id="IPR005094">
    <property type="entry name" value="Endonuclease_MobA/VirD2"/>
</dbReference>
<comment type="caution">
    <text evidence="2">The sequence shown here is derived from an EMBL/GenBank/DDBJ whole genome shotgun (WGS) entry which is preliminary data.</text>
</comment>
<gene>
    <name evidence="2" type="ORF">EZS27_022081</name>
</gene>
<accession>A0A5J4R7K1</accession>
<dbReference type="Pfam" id="PF03432">
    <property type="entry name" value="Relaxase"/>
    <property type="match status" value="1"/>
</dbReference>
<reference evidence="2" key="1">
    <citation type="submission" date="2019-03" db="EMBL/GenBank/DDBJ databases">
        <title>Single cell metagenomics reveals metabolic interactions within the superorganism composed of flagellate Streblomastix strix and complex community of Bacteroidetes bacteria on its surface.</title>
        <authorList>
            <person name="Treitli S.C."/>
            <person name="Kolisko M."/>
            <person name="Husnik F."/>
            <person name="Keeling P."/>
            <person name="Hampl V."/>
        </authorList>
    </citation>
    <scope>NUCLEOTIDE SEQUENCE</scope>
    <source>
        <strain evidence="2">STM</strain>
    </source>
</reference>
<evidence type="ECO:0000313" key="2">
    <source>
        <dbReference type="EMBL" id="KAA6329081.1"/>
    </source>
</evidence>
<protein>
    <recommendedName>
        <fullName evidence="1">MobA/VirD2-like nuclease domain-containing protein</fullName>
    </recommendedName>
</protein>
<dbReference type="AlphaFoldDB" id="A0A5J4R7K1"/>
<name>A0A5J4R7K1_9ZZZZ</name>
<proteinExistence type="predicted"/>
<sequence>MVAKIVQGRGFRGVINYVLDKNKAQLLYAEGVRLKDKDSITHSFITQNQMNPKITKPVAHISLDFSMQDKERLTDKAMVGIALEYMQKMGYENTQYIIARHHDTDHPHVHLVINRIDNDGKRITDQNEKFRSTKVCMELTKKYGLYIASGKENVKRERLREPDKTKYEIYDTIKAIIPGCKIWRELTAELKKQGITTEFRYNGDTSKIQGVRFGKNEYTFNGSKIDRACSYSKIEFQLQQNGREQEMSIRQSTQNHTPEHSIVETASSVLGSLFDIQPESSDYDTGQAEYLRQQSLKKKKKRKGFRI</sequence>
<dbReference type="EMBL" id="SNRY01001707">
    <property type="protein sequence ID" value="KAA6329081.1"/>
    <property type="molecule type" value="Genomic_DNA"/>
</dbReference>
<organism evidence="2">
    <name type="scientific">termite gut metagenome</name>
    <dbReference type="NCBI Taxonomy" id="433724"/>
    <lineage>
        <taxon>unclassified sequences</taxon>
        <taxon>metagenomes</taxon>
        <taxon>organismal metagenomes</taxon>
    </lineage>
</organism>
<feature type="domain" description="MobA/VirD2-like nuclease" evidence="1">
    <location>
        <begin position="17"/>
        <end position="145"/>
    </location>
</feature>
<evidence type="ECO:0000259" key="1">
    <source>
        <dbReference type="Pfam" id="PF03432"/>
    </source>
</evidence>